<dbReference type="EMBL" id="JBHSCY010000002">
    <property type="protein sequence ID" value="MFC4269638.1"/>
    <property type="molecule type" value="Genomic_DNA"/>
</dbReference>
<sequence>MKNHINKIYTLLFSMAIMFYGCQEDDYSFGDIITPSNIQINAELVGADANNPNGDGSGEVKFTVTADNAVSYKFVHEGAEYVTLSGEQSIIFSKLGLNTYTITAVASGTAGVTSSKTIQVDVLATYSPPNDLTAKLYGFDPANPTATTSRTWRIKSSKPGHFGLGPVGGTTPVEWYGAGVDEKAGVGMYDDRFIFSSDGTFTHTTNGDIFGRDPFIVNDLGPNTAGSVNGADIENYAYGDYSETFQLTAPGGVETINLSGIGFIGYYTGGNHQYEIFDRSVPNELLLKTTDADATFDWWFIIEIE</sequence>
<comment type="caution">
    <text evidence="1">The sequence shown here is derived from an EMBL/GenBank/DDBJ whole genome shotgun (WGS) entry which is preliminary data.</text>
</comment>
<name>A0ABV8RDW6_9FLAO</name>
<evidence type="ECO:0000313" key="1">
    <source>
        <dbReference type="EMBL" id="MFC4269638.1"/>
    </source>
</evidence>
<dbReference type="RefSeq" id="WP_377410869.1">
    <property type="nucleotide sequence ID" value="NZ_JBHSCY010000002.1"/>
</dbReference>
<reference evidence="2" key="1">
    <citation type="journal article" date="2019" name="Int. J. Syst. Evol. Microbiol.">
        <title>The Global Catalogue of Microorganisms (GCM) 10K type strain sequencing project: providing services to taxonomists for standard genome sequencing and annotation.</title>
        <authorList>
            <consortium name="The Broad Institute Genomics Platform"/>
            <consortium name="The Broad Institute Genome Sequencing Center for Infectious Disease"/>
            <person name="Wu L."/>
            <person name="Ma J."/>
        </authorList>
    </citation>
    <scope>NUCLEOTIDE SEQUENCE [LARGE SCALE GENOMIC DNA]</scope>
    <source>
        <strain evidence="2">CECT 8655</strain>
    </source>
</reference>
<dbReference type="Proteomes" id="UP001595826">
    <property type="component" value="Unassembled WGS sequence"/>
</dbReference>
<organism evidence="1 2">
    <name type="scientific">Polaribacter marinivivus</name>
    <dbReference type="NCBI Taxonomy" id="1524260"/>
    <lineage>
        <taxon>Bacteria</taxon>
        <taxon>Pseudomonadati</taxon>
        <taxon>Bacteroidota</taxon>
        <taxon>Flavobacteriia</taxon>
        <taxon>Flavobacteriales</taxon>
        <taxon>Flavobacteriaceae</taxon>
    </lineage>
</organism>
<gene>
    <name evidence="1" type="ORF">ACFOWD_12025</name>
</gene>
<evidence type="ECO:0000313" key="2">
    <source>
        <dbReference type="Proteomes" id="UP001595826"/>
    </source>
</evidence>
<proteinExistence type="predicted"/>
<dbReference type="PROSITE" id="PS51257">
    <property type="entry name" value="PROKAR_LIPOPROTEIN"/>
    <property type="match status" value="1"/>
</dbReference>
<accession>A0ABV8RDW6</accession>
<protein>
    <submittedName>
        <fullName evidence="1">Glucan endo-1,3-beta-D-glucosidase</fullName>
    </submittedName>
</protein>
<keyword evidence="2" id="KW-1185">Reference proteome</keyword>